<keyword evidence="1" id="KW-1133">Transmembrane helix</keyword>
<keyword evidence="1" id="KW-0472">Membrane</keyword>
<keyword evidence="1" id="KW-0812">Transmembrane</keyword>
<reference evidence="2 3" key="1">
    <citation type="journal article" date="2015" name="Genome Announc.">
        <title>Expanding the biotechnology potential of lactobacilli through comparative genomics of 213 strains and associated genera.</title>
        <authorList>
            <person name="Sun Z."/>
            <person name="Harris H.M."/>
            <person name="McCann A."/>
            <person name="Guo C."/>
            <person name="Argimon S."/>
            <person name="Zhang W."/>
            <person name="Yang X."/>
            <person name="Jeffery I.B."/>
            <person name="Cooney J.C."/>
            <person name="Kagawa T.F."/>
            <person name="Liu W."/>
            <person name="Song Y."/>
            <person name="Salvetti E."/>
            <person name="Wrobel A."/>
            <person name="Rasinkangas P."/>
            <person name="Parkhill J."/>
            <person name="Rea M.C."/>
            <person name="O'Sullivan O."/>
            <person name="Ritari J."/>
            <person name="Douillard F.P."/>
            <person name="Paul Ross R."/>
            <person name="Yang R."/>
            <person name="Briner A.E."/>
            <person name="Felis G.E."/>
            <person name="de Vos W.M."/>
            <person name="Barrangou R."/>
            <person name="Klaenhammer T.R."/>
            <person name="Caufield P.W."/>
            <person name="Cui Y."/>
            <person name="Zhang H."/>
            <person name="O'Toole P.W."/>
        </authorList>
    </citation>
    <scope>NUCLEOTIDE SEQUENCE [LARGE SCALE GENOMIC DNA]</scope>
    <source>
        <strain evidence="2 3">DSM 20653</strain>
    </source>
</reference>
<comment type="caution">
    <text evidence="2">The sequence shown here is derived from an EMBL/GenBank/DDBJ whole genome shotgun (WGS) entry which is preliminary data.</text>
</comment>
<evidence type="ECO:0000313" key="2">
    <source>
        <dbReference type="EMBL" id="KRM51755.1"/>
    </source>
</evidence>
<feature type="transmembrane region" description="Helical" evidence="1">
    <location>
        <begin position="101"/>
        <end position="119"/>
    </location>
</feature>
<sequence>MKVKDLKFTRFLKYGRMSVQGEKKKHSILIYYDTQEHRFVKFHASAKTSKKMLIYNLIVLGIVIILICWDELISWVTPYQYSIATKTPALTQWLNSFECEFHWWFGLLAALVAVGWYLLNRHVDLNEFEDSANLKDVADSNKDYVFMFIVILLFDCFFIWLVYSGSDYPFPNLGLSDVFTIFLVMLFTIYFLCIIVESMVAYCKYLWDIKIRKK</sequence>
<keyword evidence="3" id="KW-1185">Reference proteome</keyword>
<feature type="transmembrane region" description="Helical" evidence="1">
    <location>
        <begin position="53"/>
        <end position="81"/>
    </location>
</feature>
<evidence type="ECO:0000256" key="1">
    <source>
        <dbReference type="SAM" id="Phobius"/>
    </source>
</evidence>
<evidence type="ECO:0000313" key="3">
    <source>
        <dbReference type="Proteomes" id="UP000051291"/>
    </source>
</evidence>
<feature type="transmembrane region" description="Helical" evidence="1">
    <location>
        <begin position="178"/>
        <end position="207"/>
    </location>
</feature>
<proteinExistence type="predicted"/>
<dbReference type="Proteomes" id="UP000051291">
    <property type="component" value="Unassembled WGS sequence"/>
</dbReference>
<dbReference type="PATRIC" id="fig|1423820.4.peg.969"/>
<name>A0A0R1ZIE3_9LACO</name>
<dbReference type="EMBL" id="AYYZ01000029">
    <property type="protein sequence ID" value="KRM51755.1"/>
    <property type="molecule type" value="Genomic_DNA"/>
</dbReference>
<dbReference type="RefSeq" id="WP_057906811.1">
    <property type="nucleotide sequence ID" value="NZ_AYYZ01000029.1"/>
</dbReference>
<accession>A0A0R1ZIE3</accession>
<protein>
    <submittedName>
        <fullName evidence="2">Uncharacterized protein</fullName>
    </submittedName>
</protein>
<organism evidence="2 3">
    <name type="scientific">Ligilactobacillus araffinosus DSM 20653</name>
    <dbReference type="NCBI Taxonomy" id="1423820"/>
    <lineage>
        <taxon>Bacteria</taxon>
        <taxon>Bacillati</taxon>
        <taxon>Bacillota</taxon>
        <taxon>Bacilli</taxon>
        <taxon>Lactobacillales</taxon>
        <taxon>Lactobacillaceae</taxon>
        <taxon>Ligilactobacillus</taxon>
    </lineage>
</organism>
<gene>
    <name evidence="2" type="ORF">FC64_GL000945</name>
</gene>
<dbReference type="AlphaFoldDB" id="A0A0R1ZIE3"/>
<feature type="transmembrane region" description="Helical" evidence="1">
    <location>
        <begin position="144"/>
        <end position="163"/>
    </location>
</feature>